<keyword evidence="2" id="KW-1185">Reference proteome</keyword>
<dbReference type="Proteomes" id="UP000019112">
    <property type="component" value="Unassembled WGS sequence"/>
</dbReference>
<protein>
    <submittedName>
        <fullName evidence="1">Uncharacterized protein</fullName>
    </submittedName>
</protein>
<name>W6TTQ5_HOLOB</name>
<evidence type="ECO:0000313" key="1">
    <source>
        <dbReference type="EMBL" id="ETZ07172.1"/>
    </source>
</evidence>
<comment type="caution">
    <text evidence="1">The sequence shown here is derived from an EMBL/GenBank/DDBJ whole genome shotgun (WGS) entry which is preliminary data.</text>
</comment>
<sequence>MTFSLKSILYRLINIIYLFRKNIPCIVLQLNCFYYILIEISQESRSRDQNFNYDFTVDSPPKNRVLYIYANVCCELTKLKSTQ</sequence>
<reference evidence="1 2" key="1">
    <citation type="journal article" date="2014" name="FEMS Microbiol. Lett.">
        <title>Draft genome sequences of three Holospora species (Holospora obtusa, Holospora undulata, and Holospora elegans), endonuclear symbiotic bacteria of the ciliate Paramecium caudatum.</title>
        <authorList>
            <person name="Dohra H."/>
            <person name="Tanaka K."/>
            <person name="Suzuki T."/>
            <person name="Fujishima M."/>
            <person name="Suzuki H."/>
        </authorList>
    </citation>
    <scope>NUCLEOTIDE SEQUENCE [LARGE SCALE GENOMIC DNA]</scope>
    <source>
        <strain evidence="1 2">F1</strain>
    </source>
</reference>
<organism evidence="1 2">
    <name type="scientific">Holospora obtusa F1</name>
    <dbReference type="NCBI Taxonomy" id="1399147"/>
    <lineage>
        <taxon>Bacteria</taxon>
        <taxon>Pseudomonadati</taxon>
        <taxon>Pseudomonadota</taxon>
        <taxon>Alphaproteobacteria</taxon>
        <taxon>Holosporales</taxon>
        <taxon>Holosporaceae</taxon>
        <taxon>Holospora</taxon>
    </lineage>
</organism>
<dbReference type="EMBL" id="AWTR02000061">
    <property type="protein sequence ID" value="ETZ07172.1"/>
    <property type="molecule type" value="Genomic_DNA"/>
</dbReference>
<accession>W6TTQ5</accession>
<gene>
    <name evidence="1" type="ORF">P618_200654</name>
</gene>
<dbReference type="STRING" id="1399147.P618_200654"/>
<evidence type="ECO:0000313" key="2">
    <source>
        <dbReference type="Proteomes" id="UP000019112"/>
    </source>
</evidence>
<dbReference type="AlphaFoldDB" id="W6TTQ5"/>
<proteinExistence type="predicted"/>